<dbReference type="RefSeq" id="WP_163818624.1">
    <property type="nucleotide sequence ID" value="NZ_JAAGOB010000005.1"/>
</dbReference>
<dbReference type="AlphaFoldDB" id="A0A6N9YLW5"/>
<dbReference type="EMBL" id="JAAGOB010000005">
    <property type="protein sequence ID" value="NED95859.1"/>
    <property type="molecule type" value="Genomic_DNA"/>
</dbReference>
<gene>
    <name evidence="1" type="ORF">G1H11_11105</name>
</gene>
<accession>A0A6N9YLW5</accession>
<keyword evidence="2" id="KW-1185">Reference proteome</keyword>
<protein>
    <submittedName>
        <fullName evidence="1">Uncharacterized protein</fullName>
    </submittedName>
</protein>
<evidence type="ECO:0000313" key="2">
    <source>
        <dbReference type="Proteomes" id="UP000469185"/>
    </source>
</evidence>
<dbReference type="Proteomes" id="UP000469185">
    <property type="component" value="Unassembled WGS sequence"/>
</dbReference>
<comment type="caution">
    <text evidence="1">The sequence shown here is derived from an EMBL/GenBank/DDBJ whole genome shotgun (WGS) entry which is preliminary data.</text>
</comment>
<reference evidence="1 2" key="1">
    <citation type="submission" date="2020-02" db="EMBL/GenBank/DDBJ databases">
        <authorList>
            <person name="Li X.-J."/>
            <person name="Feng X.-M."/>
        </authorList>
    </citation>
    <scope>NUCLEOTIDE SEQUENCE [LARGE SCALE GENOMIC DNA]</scope>
    <source>
        <strain evidence="1 2">CGMCC 4.7225</strain>
    </source>
</reference>
<proteinExistence type="predicted"/>
<sequence length="53" mass="5863">MAADSLMLTEALLAELHAVHAALEAANDRAYEAVVRATAVRDTLRHEHDRHTQ</sequence>
<name>A0A6N9YLW5_9ACTN</name>
<evidence type="ECO:0000313" key="1">
    <source>
        <dbReference type="EMBL" id="NED95859.1"/>
    </source>
</evidence>
<organism evidence="1 2">
    <name type="scientific">Phytoactinopolyspora alkaliphila</name>
    <dbReference type="NCBI Taxonomy" id="1783498"/>
    <lineage>
        <taxon>Bacteria</taxon>
        <taxon>Bacillati</taxon>
        <taxon>Actinomycetota</taxon>
        <taxon>Actinomycetes</taxon>
        <taxon>Jiangellales</taxon>
        <taxon>Jiangellaceae</taxon>
        <taxon>Phytoactinopolyspora</taxon>
    </lineage>
</organism>